<evidence type="ECO:0000313" key="2">
    <source>
        <dbReference type="Proteomes" id="UP000270342"/>
    </source>
</evidence>
<organism evidence="1 2">
    <name type="scientific">Pararobbsia silviterrae</name>
    <dbReference type="NCBI Taxonomy" id="1792498"/>
    <lineage>
        <taxon>Bacteria</taxon>
        <taxon>Pseudomonadati</taxon>
        <taxon>Pseudomonadota</taxon>
        <taxon>Betaproteobacteria</taxon>
        <taxon>Burkholderiales</taxon>
        <taxon>Burkholderiaceae</taxon>
        <taxon>Pararobbsia</taxon>
    </lineage>
</organism>
<dbReference type="AlphaFoldDB" id="A0A494XZ78"/>
<evidence type="ECO:0000313" key="1">
    <source>
        <dbReference type="EMBL" id="RKP55822.1"/>
    </source>
</evidence>
<dbReference type="EMBL" id="RBZU01000004">
    <property type="protein sequence ID" value="RKP55822.1"/>
    <property type="molecule type" value="Genomic_DNA"/>
</dbReference>
<proteinExistence type="predicted"/>
<dbReference type="OrthoDB" id="9006962at2"/>
<keyword evidence="2" id="KW-1185">Reference proteome</keyword>
<comment type="caution">
    <text evidence="1">The sequence shown here is derived from an EMBL/GenBank/DDBJ whole genome shotgun (WGS) entry which is preliminary data.</text>
</comment>
<name>A0A494XZ78_9BURK</name>
<reference evidence="1 2" key="1">
    <citation type="submission" date="2018-10" db="EMBL/GenBank/DDBJ databases">
        <title>Robbsia sp. DHC34, isolated from soil.</title>
        <authorList>
            <person name="Gao Z.-H."/>
            <person name="Qiu L.-H."/>
        </authorList>
    </citation>
    <scope>NUCLEOTIDE SEQUENCE [LARGE SCALE GENOMIC DNA]</scope>
    <source>
        <strain evidence="1 2">DHC34</strain>
    </source>
</reference>
<sequence>MLSAIETPNVPAELDRFCQSLFDTWCERRYILPLAYLMQAWPIMVPCHDAYSRLHLSLHALLDSYCAELPPEDQVLIRKAMTYAQLCFSYRLVTADVIH</sequence>
<gene>
    <name evidence="1" type="ORF">D7S86_11455</name>
</gene>
<accession>A0A494XZ78</accession>
<dbReference type="Proteomes" id="UP000270342">
    <property type="component" value="Unassembled WGS sequence"/>
</dbReference>
<protein>
    <submittedName>
        <fullName evidence="1">Uncharacterized protein</fullName>
    </submittedName>
</protein>
<dbReference type="RefSeq" id="WP_121086499.1">
    <property type="nucleotide sequence ID" value="NZ_RBZU01000004.1"/>
</dbReference>